<dbReference type="AlphaFoldDB" id="A0A4R9LL27"/>
<evidence type="ECO:0000259" key="2">
    <source>
        <dbReference type="Pfam" id="PF04264"/>
    </source>
</evidence>
<keyword evidence="1" id="KW-0732">Signal</keyword>
<feature type="chain" id="PRO_5020943700" evidence="1">
    <location>
        <begin position="22"/>
        <end position="201"/>
    </location>
</feature>
<proteinExistence type="predicted"/>
<sequence>MKNIYLLAIICSAVVTTSVFAEEKCTYAYSPKQTSLEWTAFKFTEKTGIKGKFDSIQVNKTKAGATILDSVKDLSFKIAIASINSNLPYRDEKIKKFFFGSVKNGKEFKGSFSEIKGTNTGSAKLDLEFAGVKKSIPVQFTIKENTVEVAGSLDVLDFGLKSGLSRLNEECRDLHKGADGTSKLWPNVDFKIVSTLDKVCK</sequence>
<feature type="domain" description="Lipid/polyisoprenoid-binding YceI-like" evidence="2">
    <location>
        <begin position="27"/>
        <end position="162"/>
    </location>
</feature>
<name>A0A4R9LL27_9LEPT</name>
<dbReference type="InterPro" id="IPR007372">
    <property type="entry name" value="Lipid/polyisoprenoid-bd_YceI"/>
</dbReference>
<dbReference type="InterPro" id="IPR036761">
    <property type="entry name" value="TTHA0802/YceI-like_sf"/>
</dbReference>
<evidence type="ECO:0000313" key="4">
    <source>
        <dbReference type="Proteomes" id="UP000298264"/>
    </source>
</evidence>
<gene>
    <name evidence="3" type="ORF">EHS11_19015</name>
</gene>
<reference evidence="3" key="1">
    <citation type="journal article" date="2019" name="PLoS Negl. Trop. Dis.">
        <title>Revisiting the worldwide diversity of Leptospira species in the environment.</title>
        <authorList>
            <person name="Vincent A.T."/>
            <person name="Schiettekatte O."/>
            <person name="Bourhy P."/>
            <person name="Veyrier F.J."/>
            <person name="Picardeau M."/>
        </authorList>
    </citation>
    <scope>NUCLEOTIDE SEQUENCE [LARGE SCALE GENOMIC DNA]</scope>
    <source>
        <strain evidence="3">201400974</strain>
    </source>
</reference>
<dbReference type="Proteomes" id="UP000298264">
    <property type="component" value="Unassembled WGS sequence"/>
</dbReference>
<organism evidence="3 4">
    <name type="scientific">Leptospira ilyithenensis</name>
    <dbReference type="NCBI Taxonomy" id="2484901"/>
    <lineage>
        <taxon>Bacteria</taxon>
        <taxon>Pseudomonadati</taxon>
        <taxon>Spirochaetota</taxon>
        <taxon>Spirochaetia</taxon>
        <taxon>Leptospirales</taxon>
        <taxon>Leptospiraceae</taxon>
        <taxon>Leptospira</taxon>
    </lineage>
</organism>
<evidence type="ECO:0000256" key="1">
    <source>
        <dbReference type="SAM" id="SignalP"/>
    </source>
</evidence>
<evidence type="ECO:0000313" key="3">
    <source>
        <dbReference type="EMBL" id="TGN06447.1"/>
    </source>
</evidence>
<dbReference type="OrthoDB" id="338777at2"/>
<dbReference type="Gene3D" id="2.40.128.110">
    <property type="entry name" value="Lipid/polyisoprenoid-binding, YceI-like"/>
    <property type="match status" value="1"/>
</dbReference>
<dbReference type="RefSeq" id="WP_135765969.1">
    <property type="nucleotide sequence ID" value="NZ_RQHV01000066.1"/>
</dbReference>
<keyword evidence="4" id="KW-1185">Reference proteome</keyword>
<accession>A0A4R9LL27</accession>
<dbReference type="SUPFAM" id="SSF101874">
    <property type="entry name" value="YceI-like"/>
    <property type="match status" value="1"/>
</dbReference>
<feature type="signal peptide" evidence="1">
    <location>
        <begin position="1"/>
        <end position="21"/>
    </location>
</feature>
<dbReference type="EMBL" id="RQHV01000066">
    <property type="protein sequence ID" value="TGN06447.1"/>
    <property type="molecule type" value="Genomic_DNA"/>
</dbReference>
<dbReference type="Pfam" id="PF04264">
    <property type="entry name" value="YceI"/>
    <property type="match status" value="1"/>
</dbReference>
<comment type="caution">
    <text evidence="3">The sequence shown here is derived from an EMBL/GenBank/DDBJ whole genome shotgun (WGS) entry which is preliminary data.</text>
</comment>
<protein>
    <submittedName>
        <fullName evidence="3">YceI family protein</fullName>
    </submittedName>
</protein>